<comment type="caution">
    <text evidence="1">The sequence shown here is derived from an EMBL/GenBank/DDBJ whole genome shotgun (WGS) entry which is preliminary data.</text>
</comment>
<protein>
    <submittedName>
        <fullName evidence="1">Uncharacterized protein</fullName>
    </submittedName>
</protein>
<evidence type="ECO:0000313" key="2">
    <source>
        <dbReference type="Proteomes" id="UP001218218"/>
    </source>
</evidence>
<dbReference type="AlphaFoldDB" id="A0AAD7AAQ1"/>
<sequence length="109" mass="11932">MKCKSDVVAVGSFVLMKRLKTPSGDLDIAVWFSTEPQRSDSANYCVPIPQVLTDPNAVKGAIIVMPLLRKFDEPRFDTIGEAVAFFKQIFEPKIANATSAGKCIALSIR</sequence>
<proteinExistence type="predicted"/>
<name>A0AAD7AAQ1_9AGAR</name>
<gene>
    <name evidence="1" type="ORF">DFH08DRAFT_805091</name>
</gene>
<organism evidence="1 2">
    <name type="scientific">Mycena albidolilacea</name>
    <dbReference type="NCBI Taxonomy" id="1033008"/>
    <lineage>
        <taxon>Eukaryota</taxon>
        <taxon>Fungi</taxon>
        <taxon>Dikarya</taxon>
        <taxon>Basidiomycota</taxon>
        <taxon>Agaricomycotina</taxon>
        <taxon>Agaricomycetes</taxon>
        <taxon>Agaricomycetidae</taxon>
        <taxon>Agaricales</taxon>
        <taxon>Marasmiineae</taxon>
        <taxon>Mycenaceae</taxon>
        <taxon>Mycena</taxon>
    </lineage>
</organism>
<reference evidence="1" key="1">
    <citation type="submission" date="2023-03" db="EMBL/GenBank/DDBJ databases">
        <title>Massive genome expansion in bonnet fungi (Mycena s.s.) driven by repeated elements and novel gene families across ecological guilds.</title>
        <authorList>
            <consortium name="Lawrence Berkeley National Laboratory"/>
            <person name="Harder C.B."/>
            <person name="Miyauchi S."/>
            <person name="Viragh M."/>
            <person name="Kuo A."/>
            <person name="Thoen E."/>
            <person name="Andreopoulos B."/>
            <person name="Lu D."/>
            <person name="Skrede I."/>
            <person name="Drula E."/>
            <person name="Henrissat B."/>
            <person name="Morin E."/>
            <person name="Kohler A."/>
            <person name="Barry K."/>
            <person name="LaButti K."/>
            <person name="Morin E."/>
            <person name="Salamov A."/>
            <person name="Lipzen A."/>
            <person name="Mereny Z."/>
            <person name="Hegedus B."/>
            <person name="Baldrian P."/>
            <person name="Stursova M."/>
            <person name="Weitz H."/>
            <person name="Taylor A."/>
            <person name="Grigoriev I.V."/>
            <person name="Nagy L.G."/>
            <person name="Martin F."/>
            <person name="Kauserud H."/>
        </authorList>
    </citation>
    <scope>NUCLEOTIDE SEQUENCE</scope>
    <source>
        <strain evidence="1">CBHHK002</strain>
    </source>
</reference>
<dbReference type="Proteomes" id="UP001218218">
    <property type="component" value="Unassembled WGS sequence"/>
</dbReference>
<accession>A0AAD7AAQ1</accession>
<keyword evidence="2" id="KW-1185">Reference proteome</keyword>
<evidence type="ECO:0000313" key="1">
    <source>
        <dbReference type="EMBL" id="KAJ7353559.1"/>
    </source>
</evidence>
<dbReference type="EMBL" id="JARIHO010000011">
    <property type="protein sequence ID" value="KAJ7353559.1"/>
    <property type="molecule type" value="Genomic_DNA"/>
</dbReference>